<dbReference type="RefSeq" id="XP_033791189.1">
    <property type="nucleotide sequence ID" value="XM_033935298.1"/>
</dbReference>
<dbReference type="OrthoDB" id="671595at2759"/>
<evidence type="ECO:0000256" key="5">
    <source>
        <dbReference type="ARBA" id="ARBA00022690"/>
    </source>
</evidence>
<evidence type="ECO:0000313" key="9">
    <source>
        <dbReference type="Proteomes" id="UP000515159"/>
    </source>
</evidence>
<dbReference type="PANTHER" id="PTHR11461:SF175">
    <property type="entry name" value="SERPIN B10"/>
    <property type="match status" value="1"/>
</dbReference>
<gene>
    <name evidence="10" type="primary">LOC117356043</name>
</gene>
<dbReference type="GO" id="GO:0004867">
    <property type="term" value="F:serine-type endopeptidase inhibitor activity"/>
    <property type="evidence" value="ECO:0007669"/>
    <property type="project" value="InterPro"/>
</dbReference>
<protein>
    <recommendedName>
        <fullName evidence="7">Serpin B10</fullName>
    </recommendedName>
</protein>
<dbReference type="InterPro" id="IPR042185">
    <property type="entry name" value="Serpin_sf_2"/>
</dbReference>
<sequence>MEDLSKANNAFALDMHKQFAKADETKNIFFSPCSIITALGMVFQGARGNTATQMAEVLHFTNAQEDESATEAIVPFDPCVMEQQAQKPDYRIPVPKPGNVNTTRILQGFQELYSEINKPNSNYLLRTANNLYANQYYTFRNEYLELMETYFHAKPQTVNFATAAEDARKEINRWVENQTDNKIKDLLPEGSVNSLTTLVLANAVYFKGKWENKFQKSLTKERIFRLSKTTSKPVQMMYKKDKYNIYHDDSLETMILEMPYDNNGLSLFIMLPNEIHDNSTGLEKLESELTLEKLLECTSPNVMEKVTVEVYLPKFKLEEANDLRETLSLMGMSDVFSQDKANLSGMSTGNDLYLSKVFHKAFVEINEEGTEAAAATGATVMRRSREITVKFQADHPFLFFIIKKKTNTILFNGRCCRP</sequence>
<dbReference type="GO" id="GO:0005615">
    <property type="term" value="C:extracellular space"/>
    <property type="evidence" value="ECO:0007669"/>
    <property type="project" value="InterPro"/>
</dbReference>
<evidence type="ECO:0000259" key="8">
    <source>
        <dbReference type="SMART" id="SM00093"/>
    </source>
</evidence>
<dbReference type="FunCoup" id="A0A6P8Q4M6">
    <property type="interactions" value="34"/>
</dbReference>
<comment type="subcellular location">
    <subcellularLocation>
        <location evidence="2">Cytoplasm</location>
    </subcellularLocation>
    <subcellularLocation>
        <location evidence="1">Nucleus</location>
    </subcellularLocation>
</comment>
<dbReference type="SMART" id="SM00093">
    <property type="entry name" value="SERPIN"/>
    <property type="match status" value="1"/>
</dbReference>
<dbReference type="InterPro" id="IPR042178">
    <property type="entry name" value="Serpin_sf_1"/>
</dbReference>
<accession>A0A6P8Q4M6</accession>
<keyword evidence="9" id="KW-1185">Reference proteome</keyword>
<keyword evidence="5" id="KW-0646">Protease inhibitor</keyword>
<evidence type="ECO:0000256" key="2">
    <source>
        <dbReference type="ARBA" id="ARBA00004496"/>
    </source>
</evidence>
<dbReference type="GO" id="GO:0005737">
    <property type="term" value="C:cytoplasm"/>
    <property type="evidence" value="ECO:0007669"/>
    <property type="project" value="UniProtKB-SubCell"/>
</dbReference>
<dbReference type="InterPro" id="IPR023796">
    <property type="entry name" value="Serpin_dom"/>
</dbReference>
<dbReference type="AlphaFoldDB" id="A0A6P8Q4M6"/>
<dbReference type="InterPro" id="IPR023795">
    <property type="entry name" value="Serpin_CS"/>
</dbReference>
<evidence type="ECO:0000256" key="4">
    <source>
        <dbReference type="ARBA" id="ARBA00022490"/>
    </source>
</evidence>
<dbReference type="InParanoid" id="A0A6P8Q4M6"/>
<feature type="domain" description="Serpin" evidence="8">
    <location>
        <begin position="13"/>
        <end position="418"/>
    </location>
</feature>
<comment type="similarity">
    <text evidence="3">Belongs to the serpin family. Ov-serpin subfamily.</text>
</comment>
<dbReference type="GO" id="GO:0005634">
    <property type="term" value="C:nucleus"/>
    <property type="evidence" value="ECO:0007669"/>
    <property type="project" value="UniProtKB-SubCell"/>
</dbReference>
<dbReference type="Proteomes" id="UP000515159">
    <property type="component" value="Chromosome 2"/>
</dbReference>
<proteinExistence type="inferred from homology"/>
<dbReference type="Pfam" id="PF00079">
    <property type="entry name" value="Serpin"/>
    <property type="match status" value="1"/>
</dbReference>
<keyword evidence="6" id="KW-0539">Nucleus</keyword>
<dbReference type="InterPro" id="IPR000215">
    <property type="entry name" value="Serpin_fam"/>
</dbReference>
<dbReference type="PROSITE" id="PS00284">
    <property type="entry name" value="SERPIN"/>
    <property type="match status" value="1"/>
</dbReference>
<dbReference type="Gene3D" id="2.30.39.10">
    <property type="entry name" value="Alpha-1-antitrypsin, domain 1"/>
    <property type="match status" value="1"/>
</dbReference>
<name>A0A6P8Q4M6_GEOSA</name>
<evidence type="ECO:0000256" key="1">
    <source>
        <dbReference type="ARBA" id="ARBA00004123"/>
    </source>
</evidence>
<dbReference type="SUPFAM" id="SSF56574">
    <property type="entry name" value="Serpins"/>
    <property type="match status" value="1"/>
</dbReference>
<dbReference type="InterPro" id="IPR036186">
    <property type="entry name" value="Serpin_sf"/>
</dbReference>
<evidence type="ECO:0000256" key="6">
    <source>
        <dbReference type="ARBA" id="ARBA00023242"/>
    </source>
</evidence>
<keyword evidence="4" id="KW-0963">Cytoplasm</keyword>
<organism evidence="9 10">
    <name type="scientific">Geotrypetes seraphini</name>
    <name type="common">Gaboon caecilian</name>
    <name type="synonym">Caecilia seraphini</name>
    <dbReference type="NCBI Taxonomy" id="260995"/>
    <lineage>
        <taxon>Eukaryota</taxon>
        <taxon>Metazoa</taxon>
        <taxon>Chordata</taxon>
        <taxon>Craniata</taxon>
        <taxon>Vertebrata</taxon>
        <taxon>Euteleostomi</taxon>
        <taxon>Amphibia</taxon>
        <taxon>Gymnophiona</taxon>
        <taxon>Geotrypetes</taxon>
    </lineage>
</organism>
<dbReference type="PANTHER" id="PTHR11461">
    <property type="entry name" value="SERINE PROTEASE INHIBITOR, SERPIN"/>
    <property type="match status" value="1"/>
</dbReference>
<dbReference type="FunFam" id="2.30.39.10:FF:000001">
    <property type="entry name" value="Serpin family B member 2"/>
    <property type="match status" value="1"/>
</dbReference>
<dbReference type="Gene3D" id="3.30.497.10">
    <property type="entry name" value="Antithrombin, subunit I, domain 2"/>
    <property type="match status" value="1"/>
</dbReference>
<reference evidence="10" key="1">
    <citation type="submission" date="2025-08" db="UniProtKB">
        <authorList>
            <consortium name="RefSeq"/>
        </authorList>
    </citation>
    <scope>IDENTIFICATION</scope>
</reference>
<evidence type="ECO:0000313" key="10">
    <source>
        <dbReference type="RefSeq" id="XP_033791189.1"/>
    </source>
</evidence>
<evidence type="ECO:0000256" key="7">
    <source>
        <dbReference type="ARBA" id="ARBA00041146"/>
    </source>
</evidence>
<dbReference type="CDD" id="cd19956">
    <property type="entry name" value="serpinB"/>
    <property type="match status" value="1"/>
</dbReference>
<dbReference type="GeneID" id="117356043"/>
<evidence type="ECO:0000256" key="3">
    <source>
        <dbReference type="ARBA" id="ARBA00006426"/>
    </source>
</evidence>
<dbReference type="KEGG" id="gsh:117356043"/>